<keyword evidence="2" id="KW-1185">Reference proteome</keyword>
<sequence>MAAETPRCSLPELYAFVENFIKERKKSNIKTHSISYLVKHRECLPVFMCEVVRKEEEKPESTKEWPPGTLLTSSLSPMERLSRSQQKLFQFSFINIKYNSEERFVGTWEMPDVVPSPSSS</sequence>
<dbReference type="Pfam" id="PF17673">
    <property type="entry name" value="DUF5532"/>
    <property type="match status" value="1"/>
</dbReference>
<protein>
    <submittedName>
        <fullName evidence="1">(raccoon dog) hypothetical protein</fullName>
    </submittedName>
</protein>
<organism evidence="1 2">
    <name type="scientific">Nyctereutes procyonoides</name>
    <name type="common">Raccoon dog</name>
    <name type="synonym">Canis procyonoides</name>
    <dbReference type="NCBI Taxonomy" id="34880"/>
    <lineage>
        <taxon>Eukaryota</taxon>
        <taxon>Metazoa</taxon>
        <taxon>Chordata</taxon>
        <taxon>Craniata</taxon>
        <taxon>Vertebrata</taxon>
        <taxon>Euteleostomi</taxon>
        <taxon>Mammalia</taxon>
        <taxon>Eutheria</taxon>
        <taxon>Laurasiatheria</taxon>
        <taxon>Carnivora</taxon>
        <taxon>Caniformia</taxon>
        <taxon>Canidae</taxon>
        <taxon>Nyctereutes</taxon>
    </lineage>
</organism>
<dbReference type="InterPro" id="IPR040022">
    <property type="entry name" value="C9orf153-like"/>
</dbReference>
<accession>A0A811YA93</accession>
<dbReference type="AlphaFoldDB" id="A0A811YA93"/>
<name>A0A811YA93_NYCPR</name>
<evidence type="ECO:0000313" key="2">
    <source>
        <dbReference type="Proteomes" id="UP000645828"/>
    </source>
</evidence>
<evidence type="ECO:0000313" key="1">
    <source>
        <dbReference type="EMBL" id="CAD7674004.1"/>
    </source>
</evidence>
<gene>
    <name evidence="1" type="ORF">NYPRO_LOCUS6799</name>
</gene>
<comment type="caution">
    <text evidence="1">The sequence shown here is derived from an EMBL/GenBank/DDBJ whole genome shotgun (WGS) entry which is preliminary data.</text>
</comment>
<dbReference type="EMBL" id="CAJHUB010000672">
    <property type="protein sequence ID" value="CAD7674004.1"/>
    <property type="molecule type" value="Genomic_DNA"/>
</dbReference>
<reference evidence="1" key="1">
    <citation type="submission" date="2020-12" db="EMBL/GenBank/DDBJ databases">
        <authorList>
            <consortium name="Molecular Ecology Group"/>
        </authorList>
    </citation>
    <scope>NUCLEOTIDE SEQUENCE</scope>
    <source>
        <strain evidence="1">TBG_1078</strain>
    </source>
</reference>
<proteinExistence type="predicted"/>
<dbReference type="PANTHER" id="PTHR37353">
    <property type="entry name" value="RIKEN CDNA 4921517D22 GENE"/>
    <property type="match status" value="1"/>
</dbReference>
<dbReference type="Proteomes" id="UP000645828">
    <property type="component" value="Unassembled WGS sequence"/>
</dbReference>
<dbReference type="PANTHER" id="PTHR37353:SF1">
    <property type="entry name" value="RIKEN CDNA 4921517D22 GENE"/>
    <property type="match status" value="1"/>
</dbReference>